<dbReference type="Gene3D" id="3.40.50.2000">
    <property type="entry name" value="Glycogen Phosphorylase B"/>
    <property type="match status" value="1"/>
</dbReference>
<dbReference type="EMBL" id="JADQAZ010000002">
    <property type="protein sequence ID" value="MBT0957637.1"/>
    <property type="molecule type" value="Genomic_DNA"/>
</dbReference>
<dbReference type="PANTHER" id="PTHR46401:SF2">
    <property type="entry name" value="GLYCOSYLTRANSFERASE WBBK-RELATED"/>
    <property type="match status" value="1"/>
</dbReference>
<dbReference type="Proteomes" id="UP001315686">
    <property type="component" value="Unassembled WGS sequence"/>
</dbReference>
<dbReference type="InterPro" id="IPR001296">
    <property type="entry name" value="Glyco_trans_1"/>
</dbReference>
<evidence type="ECO:0000313" key="3">
    <source>
        <dbReference type="EMBL" id="MBT0957637.1"/>
    </source>
</evidence>
<dbReference type="Pfam" id="PF00534">
    <property type="entry name" value="Glycos_transf_1"/>
    <property type="match status" value="1"/>
</dbReference>
<evidence type="ECO:0000313" key="4">
    <source>
        <dbReference type="Proteomes" id="UP001315686"/>
    </source>
</evidence>
<organism evidence="3 4">
    <name type="scientific">Harenicola maris</name>
    <dbReference type="NCBI Taxonomy" id="2841044"/>
    <lineage>
        <taxon>Bacteria</taxon>
        <taxon>Pseudomonadati</taxon>
        <taxon>Pseudomonadota</taxon>
        <taxon>Alphaproteobacteria</taxon>
        <taxon>Rhodobacterales</taxon>
        <taxon>Paracoccaceae</taxon>
        <taxon>Harenicola</taxon>
    </lineage>
</organism>
<proteinExistence type="predicted"/>
<keyword evidence="1" id="KW-0808">Transferase</keyword>
<comment type="caution">
    <text evidence="3">The sequence shown here is derived from an EMBL/GenBank/DDBJ whole genome shotgun (WGS) entry which is preliminary data.</text>
</comment>
<dbReference type="RefSeq" id="WP_327793865.1">
    <property type="nucleotide sequence ID" value="NZ_JADQAZ010000002.1"/>
</dbReference>
<reference evidence="3 4" key="1">
    <citation type="journal article" date="2021" name="Arch. Microbiol.">
        <title>Harenicola maris gen. nov., sp. nov. isolated from the Sea of Japan shallow sediments.</title>
        <authorList>
            <person name="Romanenko L.A."/>
            <person name="Kurilenko V.V."/>
            <person name="Chernysheva N.Y."/>
            <person name="Tekutyeva L.A."/>
            <person name="Velansky P.V."/>
            <person name="Svetashev V.I."/>
            <person name="Isaeva M.P."/>
        </authorList>
    </citation>
    <scope>NUCLEOTIDE SEQUENCE [LARGE SCALE GENOMIC DNA]</scope>
    <source>
        <strain evidence="3 4">KMM 3653</strain>
    </source>
</reference>
<evidence type="ECO:0000256" key="1">
    <source>
        <dbReference type="ARBA" id="ARBA00022679"/>
    </source>
</evidence>
<gene>
    <name evidence="3" type="ORF">IV417_09575</name>
</gene>
<dbReference type="SUPFAM" id="SSF53756">
    <property type="entry name" value="UDP-Glycosyltransferase/glycogen phosphorylase"/>
    <property type="match status" value="1"/>
</dbReference>
<evidence type="ECO:0000259" key="2">
    <source>
        <dbReference type="Pfam" id="PF00534"/>
    </source>
</evidence>
<dbReference type="PANTHER" id="PTHR46401">
    <property type="entry name" value="GLYCOSYLTRANSFERASE WBBK-RELATED"/>
    <property type="match status" value="1"/>
</dbReference>
<protein>
    <submittedName>
        <fullName evidence="3">Glycosyltransferase family 4 protein</fullName>
    </submittedName>
</protein>
<dbReference type="CDD" id="cd03809">
    <property type="entry name" value="GT4_MtfB-like"/>
    <property type="match status" value="1"/>
</dbReference>
<accession>A0AAP2CNE4</accession>
<feature type="domain" description="Glycosyl transferase family 1" evidence="2">
    <location>
        <begin position="233"/>
        <end position="359"/>
    </location>
</feature>
<name>A0AAP2CNE4_9RHOB</name>
<sequence length="405" mass="44567">MSVSGARCLDLSRLVSRAGRGPLTGVDRVERAYLDHLLTLPEGFFALVRMKAAYALLDRKGAQQLADRLDGTTPWGAPDLIARLTPGLTPTARAAEADLRRLALRRCLRPGLLRMLRTHLPSDLRYLNTGHSNLTQRVLSAFAALPDAQITVLIHDMIPLQVPQYQRPGTPERFEAMMRRVSRYADLVIYNSDHSRQAAEGYFATWGRVPKAVTAHLGVPVPMPDPSQIPPDLPLNRPYFVTLGTIEPRKNHALLLDAWEEIAVKHGTPPPLFIIGNRGWENTEVFARLDTHPLKGTAIFELSNLPDGAAAALIQGAAAFLFPSKAEGFGLPPAEAAALGTPVFCADLSVYREFLADFPVYLDVNDSYLWANAVHEMATITRNAETGPLEPPTWAAHFNLTLRLT</sequence>
<dbReference type="AlphaFoldDB" id="A0AAP2CNE4"/>
<keyword evidence="4" id="KW-1185">Reference proteome</keyword>
<dbReference type="GO" id="GO:0016757">
    <property type="term" value="F:glycosyltransferase activity"/>
    <property type="evidence" value="ECO:0007669"/>
    <property type="project" value="InterPro"/>
</dbReference>